<gene>
    <name evidence="3" type="primary">cpcT</name>
    <name evidence="4" type="ORF">D5R40_05205</name>
</gene>
<keyword evidence="5" id="KW-1185">Reference proteome</keyword>
<organism evidence="4 5">
    <name type="scientific">Okeania hirsuta</name>
    <dbReference type="NCBI Taxonomy" id="1458930"/>
    <lineage>
        <taxon>Bacteria</taxon>
        <taxon>Bacillati</taxon>
        <taxon>Cyanobacteriota</taxon>
        <taxon>Cyanophyceae</taxon>
        <taxon>Oscillatoriophycideae</taxon>
        <taxon>Oscillatoriales</taxon>
        <taxon>Microcoleaceae</taxon>
        <taxon>Okeania</taxon>
    </lineage>
</organism>
<protein>
    <recommendedName>
        <fullName evidence="3">Chromophore lyase CpcT/CpeT</fullName>
        <ecNumber evidence="3">4.-.-.-</ecNumber>
    </recommendedName>
</protein>
<dbReference type="Pfam" id="PF06206">
    <property type="entry name" value="CpeT"/>
    <property type="match status" value="1"/>
</dbReference>
<sequence>MNFSPELISLARYLAGEFDNSTQAIADPAWYVQLRLWHRPVPITLFPEPSIALFAEQANILKLDQPYRPRVMQLRQLSDSPTSSDSSTSLQIQYYLPKDVPSILGSGKNPEILKQLKPSQMKFLPGCTLEVINHNHGQDNEYFQGILPPDAVCGFTYQSQYYQVELGFEVNAQEFLSYDKGIDPQTGKGTWGALLGQYKFMKSRSFSSELML</sequence>
<dbReference type="AlphaFoldDB" id="A0A3N6PG52"/>
<dbReference type="OrthoDB" id="509174at2"/>
<dbReference type="GO" id="GO:0017006">
    <property type="term" value="P:protein-tetrapyrrole linkage"/>
    <property type="evidence" value="ECO:0007669"/>
    <property type="project" value="UniProtKB-UniRule"/>
</dbReference>
<evidence type="ECO:0000256" key="1">
    <source>
        <dbReference type="ARBA" id="ARBA00008206"/>
    </source>
</evidence>
<accession>A0A3N6PG52</accession>
<dbReference type="RefSeq" id="WP_124154307.1">
    <property type="nucleotide sequence ID" value="NZ_CAWOLW010000079.1"/>
</dbReference>
<dbReference type="HAMAP" id="MF_01460">
    <property type="entry name" value="Chrphore_lyase_CpxT"/>
    <property type="match status" value="1"/>
</dbReference>
<dbReference type="EMBL" id="RCBY01000017">
    <property type="protein sequence ID" value="RQH52045.1"/>
    <property type="molecule type" value="Genomic_DNA"/>
</dbReference>
<reference evidence="4 5" key="1">
    <citation type="journal article" date="2018" name="ACS Chem. Biol.">
        <title>Ketoreductase domain dysfunction expands chemodiversity: malyngamide biosynthesis in the cyanobacterium Okeania hirsuta.</title>
        <authorList>
            <person name="Moss N.A."/>
            <person name="Leao T."/>
            <person name="Rankin M."/>
            <person name="McCullough T.M."/>
            <person name="Qu P."/>
            <person name="Korobeynikov A."/>
            <person name="Smith J.L."/>
            <person name="Gerwick L."/>
            <person name="Gerwick W.H."/>
        </authorList>
    </citation>
    <scope>NUCLEOTIDE SEQUENCE [LARGE SCALE GENOMIC DNA]</scope>
    <source>
        <strain evidence="4 5">PAB10Feb10-1</strain>
    </source>
</reference>
<dbReference type="InterPro" id="IPR010404">
    <property type="entry name" value="CpcT/CpeT"/>
</dbReference>
<dbReference type="Proteomes" id="UP000269154">
    <property type="component" value="Unassembled WGS sequence"/>
</dbReference>
<dbReference type="InterPro" id="IPR038672">
    <property type="entry name" value="CpcT/CpeT_sf"/>
</dbReference>
<evidence type="ECO:0000313" key="4">
    <source>
        <dbReference type="EMBL" id="RQH52045.1"/>
    </source>
</evidence>
<name>A0A3N6PG52_9CYAN</name>
<comment type="caution">
    <text evidence="4">The sequence shown here is derived from an EMBL/GenBank/DDBJ whole genome shotgun (WGS) entry which is preliminary data.</text>
</comment>
<dbReference type="CDD" id="cd16338">
    <property type="entry name" value="CpcT"/>
    <property type="match status" value="1"/>
</dbReference>
<comment type="function">
    <text evidence="3">Covalently attaches a chromophore to Cys residue(s) of phycobiliproteins.</text>
</comment>
<proteinExistence type="inferred from homology"/>
<keyword evidence="2 3" id="KW-0456">Lyase</keyword>
<evidence type="ECO:0000313" key="5">
    <source>
        <dbReference type="Proteomes" id="UP000269154"/>
    </source>
</evidence>
<evidence type="ECO:0000256" key="2">
    <source>
        <dbReference type="ARBA" id="ARBA00023239"/>
    </source>
</evidence>
<evidence type="ECO:0000256" key="3">
    <source>
        <dbReference type="HAMAP-Rule" id="MF_01460"/>
    </source>
</evidence>
<dbReference type="Gene3D" id="2.40.128.590">
    <property type="entry name" value="CpcT/CpeT domain"/>
    <property type="match status" value="1"/>
</dbReference>
<dbReference type="PANTHER" id="PTHR35137">
    <property type="entry name" value="CHROMOPHORE LYASE CRL, CHLOROPLASTIC"/>
    <property type="match status" value="1"/>
</dbReference>
<dbReference type="PANTHER" id="PTHR35137:SF1">
    <property type="entry name" value="CHROMOPHORE LYASE CRL, CHLOROPLASTIC"/>
    <property type="match status" value="1"/>
</dbReference>
<comment type="similarity">
    <text evidence="1 3">Belongs to the CpcT/CpeT biliprotein lyase family.</text>
</comment>
<dbReference type="GO" id="GO:0016829">
    <property type="term" value="F:lyase activity"/>
    <property type="evidence" value="ECO:0007669"/>
    <property type="project" value="UniProtKB-KW"/>
</dbReference>
<dbReference type="EC" id="4.-.-.-" evidence="3"/>